<keyword evidence="1" id="KW-0732">Signal</keyword>
<name>A0A8W8HWA7_MAGGI</name>
<dbReference type="EnsemblMetazoa" id="G11395.3">
    <property type="protein sequence ID" value="G11395.3:cds"/>
    <property type="gene ID" value="G11395"/>
</dbReference>
<reference evidence="2" key="1">
    <citation type="submission" date="2022-08" db="UniProtKB">
        <authorList>
            <consortium name="EnsemblMetazoa"/>
        </authorList>
    </citation>
    <scope>IDENTIFICATION</scope>
    <source>
        <strain evidence="2">05x7-T-G4-1.051#20</strain>
    </source>
</reference>
<dbReference type="OMA" id="RRWNNCY"/>
<organism evidence="2 3">
    <name type="scientific">Magallana gigas</name>
    <name type="common">Pacific oyster</name>
    <name type="synonym">Crassostrea gigas</name>
    <dbReference type="NCBI Taxonomy" id="29159"/>
    <lineage>
        <taxon>Eukaryota</taxon>
        <taxon>Metazoa</taxon>
        <taxon>Spiralia</taxon>
        <taxon>Lophotrochozoa</taxon>
        <taxon>Mollusca</taxon>
        <taxon>Bivalvia</taxon>
        <taxon>Autobranchia</taxon>
        <taxon>Pteriomorphia</taxon>
        <taxon>Ostreida</taxon>
        <taxon>Ostreoidea</taxon>
        <taxon>Ostreidae</taxon>
        <taxon>Magallana</taxon>
    </lineage>
</organism>
<proteinExistence type="predicted"/>
<protein>
    <submittedName>
        <fullName evidence="2">Uncharacterized protein</fullName>
    </submittedName>
</protein>
<dbReference type="RefSeq" id="XP_011426308.2">
    <property type="nucleotide sequence ID" value="XM_011428006.4"/>
</dbReference>
<evidence type="ECO:0000256" key="1">
    <source>
        <dbReference type="SAM" id="SignalP"/>
    </source>
</evidence>
<sequence length="288" mass="32957">MEKIHFSLLCLFLCFLLKDVKSQRENGTIIVELNVFSGRPNPVARIIKRPIQRLLASNNQWRGSNLNEGLGYRGFTIYDMDNATETKVVAGGSDISIENQLLEWSNIPRDVKLHCHERIRGAYVSKMNNRNQTNRCEQVSSETTYEPLKWNSNRFVRRWNNCYNYGNDIITNTFAQPGRANNYRIQTMDGPSVQFGAELDGLIRIEAPTSCVPEPNGNLVALVIWPGNDYHFFRLDENGLFSHKPGRTDARNIDNSGQLISDPRTADRGPYTVFQCFMETEPDVVYIQ</sequence>
<dbReference type="AlphaFoldDB" id="A0A8W8HWA7"/>
<keyword evidence="3" id="KW-1185">Reference proteome</keyword>
<evidence type="ECO:0000313" key="2">
    <source>
        <dbReference type="EnsemblMetazoa" id="G11395.3:cds"/>
    </source>
</evidence>
<dbReference type="Proteomes" id="UP000005408">
    <property type="component" value="Unassembled WGS sequence"/>
</dbReference>
<dbReference type="OrthoDB" id="525839at2759"/>
<dbReference type="GeneID" id="105327500"/>
<accession>A0A8W8HWA7</accession>
<feature type="signal peptide" evidence="1">
    <location>
        <begin position="1"/>
        <end position="22"/>
    </location>
</feature>
<evidence type="ECO:0000313" key="3">
    <source>
        <dbReference type="Proteomes" id="UP000005408"/>
    </source>
</evidence>
<dbReference type="EnsemblMetazoa" id="G11395.2">
    <property type="protein sequence ID" value="G11395.2:cds"/>
    <property type="gene ID" value="G11395"/>
</dbReference>
<dbReference type="KEGG" id="crg:105327500"/>
<feature type="chain" id="PRO_5042430672" evidence="1">
    <location>
        <begin position="23"/>
        <end position="288"/>
    </location>
</feature>